<organism evidence="4 5">
    <name type="scientific">Sulfitobacter dubius</name>
    <dbReference type="NCBI Taxonomy" id="218673"/>
    <lineage>
        <taxon>Bacteria</taxon>
        <taxon>Pseudomonadati</taxon>
        <taxon>Pseudomonadota</taxon>
        <taxon>Alphaproteobacteria</taxon>
        <taxon>Rhodobacterales</taxon>
        <taxon>Roseobacteraceae</taxon>
        <taxon>Sulfitobacter</taxon>
    </lineage>
</organism>
<dbReference type="InterPro" id="IPR016163">
    <property type="entry name" value="Ald_DH_C"/>
</dbReference>
<dbReference type="EC" id="1.2.1.83" evidence="4"/>
<reference evidence="5" key="1">
    <citation type="journal article" date="2022" name="Microorganisms">
        <title>Beyond the ABCs#Discovery of Three New Plasmid Types in Rhodobacterales (RepQ, RepY, RepW).</title>
        <authorList>
            <person name="Freese H.M."/>
            <person name="Ringel V."/>
            <person name="Overmann J."/>
            <person name="Petersen J."/>
        </authorList>
    </citation>
    <scope>NUCLEOTIDE SEQUENCE [LARGE SCALE GENOMIC DNA]</scope>
    <source>
        <strain evidence="5">DSM 109990</strain>
        <plasmid evidence="5">pDSM109990_c</plasmid>
    </source>
</reference>
<gene>
    <name evidence="4" type="primary">ald_4</name>
    <name evidence="4" type="ORF">DSM109990_03831</name>
</gene>
<dbReference type="Proteomes" id="UP000831019">
    <property type="component" value="Plasmid pDSM109990_c"/>
</dbReference>
<dbReference type="SUPFAM" id="SSF53720">
    <property type="entry name" value="ALDH-like"/>
    <property type="match status" value="1"/>
</dbReference>
<name>A0ABY3ZS41_9RHOB</name>
<dbReference type="Pfam" id="PF00171">
    <property type="entry name" value="Aldedh"/>
    <property type="match status" value="1"/>
</dbReference>
<dbReference type="EMBL" id="CP085147">
    <property type="protein sequence ID" value="UOA16944.1"/>
    <property type="molecule type" value="Genomic_DNA"/>
</dbReference>
<sequence length="478" mass="51670">MRDFPSLTRTDSFYIGGQWVAPLGRDTHRLIDPATEEPIAIIPMASEDDVNRAVAAARGAFDDWSLTPRSERLHLLRRLLELYDARSEDLAQLMMQEMGTPIGFSRAAQVWVGQQHLLATIEALQNLPEQEMRGDTMIGLEPIGVCALITPWNWPMNQLVVKAAPALAAGCTMVAKPSEYSPLSSLLFAELVEEAGYPAGVYNHITGAGPVAGEALARHLDVDMVSITGSTRAGVQVARAAADTVKRVAQELGGKSANIVCRDADLEKAVREGVEACYVNCGQACRAPARLLVPKERMEEAKAIARAAAEAHVVGAPSGKVALGPVVNEAQWHHIQALIQSGIDEGATLVTGGTGRPEALSRGWYVKPTVFADVMPGMTIETEEIFGPVIALISYDTEEDAIRIANDTVYGLAAYIQCPDPERARHIARRLRVGAIWINGADWSAYAPFGGYRQSGNGREHGEWGLQDYLEVKSVAGW</sequence>
<dbReference type="InterPro" id="IPR016161">
    <property type="entry name" value="Ald_DH/histidinol_DH"/>
</dbReference>
<dbReference type="InterPro" id="IPR015590">
    <property type="entry name" value="Aldehyde_DH_dom"/>
</dbReference>
<dbReference type="InterPro" id="IPR016162">
    <property type="entry name" value="Ald_DH_N"/>
</dbReference>
<evidence type="ECO:0000256" key="1">
    <source>
        <dbReference type="ARBA" id="ARBA00009986"/>
    </source>
</evidence>
<feature type="domain" description="Aldehyde dehydrogenase" evidence="3">
    <location>
        <begin position="19"/>
        <end position="475"/>
    </location>
</feature>
<geneLocation type="plasmid" evidence="4 5">
    <name>pDSM109990_c</name>
</geneLocation>
<dbReference type="PANTHER" id="PTHR42804">
    <property type="entry name" value="ALDEHYDE DEHYDROGENASE"/>
    <property type="match status" value="1"/>
</dbReference>
<evidence type="ECO:0000313" key="5">
    <source>
        <dbReference type="Proteomes" id="UP000831019"/>
    </source>
</evidence>
<accession>A0ABY3ZS41</accession>
<dbReference type="CDD" id="cd07138">
    <property type="entry name" value="ALDH_CddD_SSP0762"/>
    <property type="match status" value="1"/>
</dbReference>
<evidence type="ECO:0000256" key="2">
    <source>
        <dbReference type="ARBA" id="ARBA00023002"/>
    </source>
</evidence>
<dbReference type="GO" id="GO:0016491">
    <property type="term" value="F:oxidoreductase activity"/>
    <property type="evidence" value="ECO:0007669"/>
    <property type="project" value="UniProtKB-KW"/>
</dbReference>
<dbReference type="Gene3D" id="3.40.605.10">
    <property type="entry name" value="Aldehyde Dehydrogenase, Chain A, domain 1"/>
    <property type="match status" value="1"/>
</dbReference>
<proteinExistence type="inferred from homology"/>
<keyword evidence="5" id="KW-1185">Reference proteome</keyword>
<keyword evidence="2 4" id="KW-0560">Oxidoreductase</keyword>
<evidence type="ECO:0000313" key="4">
    <source>
        <dbReference type="EMBL" id="UOA16944.1"/>
    </source>
</evidence>
<dbReference type="RefSeq" id="WP_243263880.1">
    <property type="nucleotide sequence ID" value="NZ_CP085147.1"/>
</dbReference>
<comment type="similarity">
    <text evidence="1">Belongs to the aldehyde dehydrogenase family.</text>
</comment>
<evidence type="ECO:0000259" key="3">
    <source>
        <dbReference type="Pfam" id="PF00171"/>
    </source>
</evidence>
<dbReference type="PANTHER" id="PTHR42804:SF1">
    <property type="entry name" value="ALDEHYDE DEHYDROGENASE-RELATED"/>
    <property type="match status" value="1"/>
</dbReference>
<dbReference type="Gene3D" id="3.40.309.10">
    <property type="entry name" value="Aldehyde Dehydrogenase, Chain A, domain 2"/>
    <property type="match status" value="1"/>
</dbReference>
<protein>
    <submittedName>
        <fullName evidence="4">3-succinoylsemialdehyde-pyridine dehydrogenase</fullName>
        <ecNumber evidence="4">1.2.1.83</ecNumber>
    </submittedName>
</protein>
<keyword evidence="4" id="KW-0614">Plasmid</keyword>